<dbReference type="Gene3D" id="3.40.30.10">
    <property type="entry name" value="Glutaredoxin"/>
    <property type="match status" value="1"/>
</dbReference>
<dbReference type="eggNOG" id="COG0526">
    <property type="taxonomic scope" value="Bacteria"/>
</dbReference>
<dbReference type="PANTHER" id="PTHR45663">
    <property type="entry name" value="GEO12009P1"/>
    <property type="match status" value="1"/>
</dbReference>
<dbReference type="AlphaFoldDB" id="A0A1I2C7L4"/>
<dbReference type="PANTHER" id="PTHR45663:SF11">
    <property type="entry name" value="GEO12009P1"/>
    <property type="match status" value="1"/>
</dbReference>
<feature type="domain" description="Thioredoxin" evidence="1">
    <location>
        <begin position="6"/>
        <end position="101"/>
    </location>
</feature>
<evidence type="ECO:0000313" key="2">
    <source>
        <dbReference type="EMBL" id="SFE64349.1"/>
    </source>
</evidence>
<dbReference type="Proteomes" id="UP000181976">
    <property type="component" value="Unassembled WGS sequence"/>
</dbReference>
<dbReference type="SUPFAM" id="SSF52833">
    <property type="entry name" value="Thioredoxin-like"/>
    <property type="match status" value="1"/>
</dbReference>
<evidence type="ECO:0000259" key="1">
    <source>
        <dbReference type="Pfam" id="PF00085"/>
    </source>
</evidence>
<dbReference type="GO" id="GO:0005737">
    <property type="term" value="C:cytoplasm"/>
    <property type="evidence" value="ECO:0007669"/>
    <property type="project" value="TreeGrafter"/>
</dbReference>
<dbReference type="InterPro" id="IPR013766">
    <property type="entry name" value="Thioredoxin_domain"/>
</dbReference>
<dbReference type="GO" id="GO:0015035">
    <property type="term" value="F:protein-disulfide reductase activity"/>
    <property type="evidence" value="ECO:0007669"/>
    <property type="project" value="TreeGrafter"/>
</dbReference>
<reference evidence="2 3" key="1">
    <citation type="submission" date="2016-10" db="EMBL/GenBank/DDBJ databases">
        <authorList>
            <person name="de Groot N.N."/>
        </authorList>
    </citation>
    <scope>NUCLEOTIDE SEQUENCE [LARGE SCALE GENOMIC DNA]</scope>
    <source>
        <strain evidence="2 3">DSM 19012</strain>
    </source>
</reference>
<dbReference type="RefSeq" id="WP_010527017.1">
    <property type="nucleotide sequence ID" value="NZ_AFSL01000025.1"/>
</dbReference>
<dbReference type="InParanoid" id="A0A1I2C7L4"/>
<dbReference type="CDD" id="cd02947">
    <property type="entry name" value="TRX_family"/>
    <property type="match status" value="1"/>
</dbReference>
<name>A0A1I2C7L4_9BACT</name>
<dbReference type="Pfam" id="PF00085">
    <property type="entry name" value="Thioredoxin"/>
    <property type="match status" value="1"/>
</dbReference>
<dbReference type="OrthoDB" id="411356at2"/>
<dbReference type="STRING" id="385682.SAMN05444380_11541"/>
<keyword evidence="3" id="KW-1185">Reference proteome</keyword>
<proteinExistence type="predicted"/>
<gene>
    <name evidence="2" type="ORF">SAMN05444380_11541</name>
</gene>
<evidence type="ECO:0000313" key="3">
    <source>
        <dbReference type="Proteomes" id="UP000181976"/>
    </source>
</evidence>
<organism evidence="2 3">
    <name type="scientific">Thermophagus xiamenensis</name>
    <dbReference type="NCBI Taxonomy" id="385682"/>
    <lineage>
        <taxon>Bacteria</taxon>
        <taxon>Pseudomonadati</taxon>
        <taxon>Bacteroidota</taxon>
        <taxon>Bacteroidia</taxon>
        <taxon>Marinilabiliales</taxon>
        <taxon>Marinilabiliaceae</taxon>
        <taxon>Thermophagus</taxon>
    </lineage>
</organism>
<dbReference type="EMBL" id="FONA01000015">
    <property type="protein sequence ID" value="SFE64349.1"/>
    <property type="molecule type" value="Genomic_DNA"/>
</dbReference>
<dbReference type="InterPro" id="IPR036249">
    <property type="entry name" value="Thioredoxin-like_sf"/>
</dbReference>
<protein>
    <submittedName>
        <fullName evidence="2">Thioredoxin</fullName>
    </submittedName>
</protein>
<accession>A0A1I2C7L4</accession>
<sequence>MNNIQSPEHFNQVVSSEPAVLVYFSHEQCGVCKVLKPKVEKMLKENYPSMSMYYCNTVEQPEVAAQNRIFAVPTVLVFFEGRETFRFSRNMGVEELAQAIERPYSMMFEEE</sequence>